<evidence type="ECO:0000313" key="1">
    <source>
        <dbReference type="EMBL" id="ALA98444.1"/>
    </source>
</evidence>
<dbReference type="InterPro" id="IPR023214">
    <property type="entry name" value="HAD_sf"/>
</dbReference>
<dbReference type="PANTHER" id="PTHR10000">
    <property type="entry name" value="PHOSPHOSERINE PHOSPHATASE"/>
    <property type="match status" value="1"/>
</dbReference>
<keyword evidence="2" id="KW-1185">Reference proteome</keyword>
<dbReference type="RefSeq" id="WP_235511041.1">
    <property type="nucleotide sequence ID" value="NZ_CP010899.1"/>
</dbReference>
<dbReference type="GO" id="GO:0000287">
    <property type="term" value="F:magnesium ion binding"/>
    <property type="evidence" value="ECO:0007669"/>
    <property type="project" value="TreeGrafter"/>
</dbReference>
<accession>A0A0K2JIM1</accession>
<dbReference type="EMBL" id="CP010899">
    <property type="protein sequence ID" value="ALA98444.1"/>
    <property type="molecule type" value="Genomic_DNA"/>
</dbReference>
<keyword evidence="1" id="KW-0378">Hydrolase</keyword>
<dbReference type="GO" id="GO:0016791">
    <property type="term" value="F:phosphatase activity"/>
    <property type="evidence" value="ECO:0007669"/>
    <property type="project" value="TreeGrafter"/>
</dbReference>
<reference evidence="1 2" key="1">
    <citation type="journal article" date="2015" name="Genome Announc.">
        <title>Complete Genome Sequence of Spiroplasma kunkelii Strain CR2-3x, Causal Agent of Corn Stunt Disease in Zea mays L.</title>
        <authorList>
            <person name="Davis R.E."/>
            <person name="Shao J."/>
            <person name="Dally E.L."/>
            <person name="Zhao Y."/>
            <person name="Gasparich G.E."/>
            <person name="Gaynor B.J."/>
            <person name="Athey J.C."/>
            <person name="Harrison N.A."/>
            <person name="Donofrio N."/>
        </authorList>
    </citation>
    <scope>NUCLEOTIDE SEQUENCE [LARGE SCALE GENOMIC DNA]</scope>
    <source>
        <strain evidence="1 2">CR2-3x</strain>
    </source>
</reference>
<dbReference type="InterPro" id="IPR036412">
    <property type="entry name" value="HAD-like_sf"/>
</dbReference>
<evidence type="ECO:0000313" key="2">
    <source>
        <dbReference type="Proteomes" id="UP000062963"/>
    </source>
</evidence>
<dbReference type="GO" id="GO:0005829">
    <property type="term" value="C:cytosol"/>
    <property type="evidence" value="ECO:0007669"/>
    <property type="project" value="TreeGrafter"/>
</dbReference>
<dbReference type="KEGG" id="skn:SKUN_001586"/>
<dbReference type="AlphaFoldDB" id="A0A0K2JIM1"/>
<dbReference type="PATRIC" id="fig|273035.7.peg.1953"/>
<name>A0A0K2JIM1_SPIKU</name>
<dbReference type="Pfam" id="PF08282">
    <property type="entry name" value="Hydrolase_3"/>
    <property type="match status" value="1"/>
</dbReference>
<dbReference type="Proteomes" id="UP000062963">
    <property type="component" value="Chromosome"/>
</dbReference>
<dbReference type="PANTHER" id="PTHR10000:SF8">
    <property type="entry name" value="HAD SUPERFAMILY HYDROLASE-LIKE, TYPE 3"/>
    <property type="match status" value="1"/>
</dbReference>
<dbReference type="Gene3D" id="3.40.50.1000">
    <property type="entry name" value="HAD superfamily/HAD-like"/>
    <property type="match status" value="1"/>
</dbReference>
<gene>
    <name evidence="1" type="ORF">SKUN_001586</name>
</gene>
<dbReference type="STRING" id="273035.SKUN_001586"/>
<sequence length="80" mass="8845">MLKINGNQIELIVTDVDGTLITDKQELSTLVQNKLLALQAKGISVSIASGWMPLGFDNYTRELKINNYYQYVIGDNGALV</sequence>
<dbReference type="SUPFAM" id="SSF56784">
    <property type="entry name" value="HAD-like"/>
    <property type="match status" value="1"/>
</dbReference>
<proteinExistence type="predicted"/>
<organism evidence="1 2">
    <name type="scientific">Spiroplasma kunkelii CR2-3x</name>
    <dbReference type="NCBI Taxonomy" id="273035"/>
    <lineage>
        <taxon>Bacteria</taxon>
        <taxon>Bacillati</taxon>
        <taxon>Mycoplasmatota</taxon>
        <taxon>Mollicutes</taxon>
        <taxon>Entomoplasmatales</taxon>
        <taxon>Spiroplasmataceae</taxon>
        <taxon>Spiroplasma</taxon>
    </lineage>
</organism>
<protein>
    <submittedName>
        <fullName evidence="1">Cof-like hydrolase</fullName>
    </submittedName>
</protein>